<evidence type="ECO:0000256" key="1">
    <source>
        <dbReference type="SAM" id="MobiDB-lite"/>
    </source>
</evidence>
<protein>
    <submittedName>
        <fullName evidence="2">Uncharacterized protein</fullName>
    </submittedName>
</protein>
<name>A0AAU9LUC1_9ASTR</name>
<keyword evidence="3" id="KW-1185">Reference proteome</keyword>
<gene>
    <name evidence="2" type="ORF">LVIROSA_LOCUS1220</name>
</gene>
<feature type="region of interest" description="Disordered" evidence="1">
    <location>
        <begin position="21"/>
        <end position="42"/>
    </location>
</feature>
<reference evidence="2 3" key="1">
    <citation type="submission" date="2022-01" db="EMBL/GenBank/DDBJ databases">
        <authorList>
            <person name="Xiong W."/>
            <person name="Schranz E."/>
        </authorList>
    </citation>
    <scope>NUCLEOTIDE SEQUENCE [LARGE SCALE GENOMIC DNA]</scope>
</reference>
<dbReference type="Proteomes" id="UP001157418">
    <property type="component" value="Unassembled WGS sequence"/>
</dbReference>
<proteinExistence type="predicted"/>
<evidence type="ECO:0000313" key="3">
    <source>
        <dbReference type="Proteomes" id="UP001157418"/>
    </source>
</evidence>
<sequence length="106" mass="12463">MFHFTIFEKYFSYFPSSFLLPSSGDTNHRRPTTGKQRYSNDFPPPAPPPLFTSAAVSSVHFCYRHLRSPINHQICIRSDLIYIRFHQIVISKPPPRIRSRSKNHHH</sequence>
<comment type="caution">
    <text evidence="2">The sequence shown here is derived from an EMBL/GenBank/DDBJ whole genome shotgun (WGS) entry which is preliminary data.</text>
</comment>
<dbReference type="AlphaFoldDB" id="A0AAU9LUC1"/>
<accession>A0AAU9LUC1</accession>
<dbReference type="EMBL" id="CAKMRJ010000001">
    <property type="protein sequence ID" value="CAH1413250.1"/>
    <property type="molecule type" value="Genomic_DNA"/>
</dbReference>
<organism evidence="2 3">
    <name type="scientific">Lactuca virosa</name>
    <dbReference type="NCBI Taxonomy" id="75947"/>
    <lineage>
        <taxon>Eukaryota</taxon>
        <taxon>Viridiplantae</taxon>
        <taxon>Streptophyta</taxon>
        <taxon>Embryophyta</taxon>
        <taxon>Tracheophyta</taxon>
        <taxon>Spermatophyta</taxon>
        <taxon>Magnoliopsida</taxon>
        <taxon>eudicotyledons</taxon>
        <taxon>Gunneridae</taxon>
        <taxon>Pentapetalae</taxon>
        <taxon>asterids</taxon>
        <taxon>campanulids</taxon>
        <taxon>Asterales</taxon>
        <taxon>Asteraceae</taxon>
        <taxon>Cichorioideae</taxon>
        <taxon>Cichorieae</taxon>
        <taxon>Lactucinae</taxon>
        <taxon>Lactuca</taxon>
    </lineage>
</organism>
<evidence type="ECO:0000313" key="2">
    <source>
        <dbReference type="EMBL" id="CAH1413250.1"/>
    </source>
</evidence>